<dbReference type="EMBL" id="QGMZ01000056">
    <property type="protein sequence ID" value="PWR69699.1"/>
    <property type="molecule type" value="Genomic_DNA"/>
</dbReference>
<dbReference type="PANTHER" id="PTHR33238:SF7">
    <property type="entry name" value="IRON-DEPENDENT TRANSCRIPTIONAL REGULATOR"/>
    <property type="match status" value="1"/>
</dbReference>
<keyword evidence="2" id="KW-0805">Transcription regulation</keyword>
<keyword evidence="3" id="KW-0238">DNA-binding</keyword>
<organism evidence="6 7">
    <name type="scientific">Methanospirillum stamsii</name>
    <dbReference type="NCBI Taxonomy" id="1277351"/>
    <lineage>
        <taxon>Archaea</taxon>
        <taxon>Methanobacteriati</taxon>
        <taxon>Methanobacteriota</taxon>
        <taxon>Stenosarchaea group</taxon>
        <taxon>Methanomicrobia</taxon>
        <taxon>Methanomicrobiales</taxon>
        <taxon>Methanospirillaceae</taxon>
        <taxon>Methanospirillum</taxon>
    </lineage>
</organism>
<dbReference type="GO" id="GO:0003677">
    <property type="term" value="F:DNA binding"/>
    <property type="evidence" value="ECO:0007669"/>
    <property type="project" value="UniProtKB-KW"/>
</dbReference>
<accession>A0A2V2MQM9</accession>
<name>A0A2V2MQM9_9EURY</name>
<dbReference type="OrthoDB" id="24735at2157"/>
<feature type="domain" description="HTH dtxR-type" evidence="5">
    <location>
        <begin position="1"/>
        <end position="67"/>
    </location>
</feature>
<proteinExistence type="inferred from homology"/>
<dbReference type="Pfam" id="PF01325">
    <property type="entry name" value="Fe_dep_repress"/>
    <property type="match status" value="1"/>
</dbReference>
<dbReference type="InterPro" id="IPR022689">
    <property type="entry name" value="Iron_dep_repressor"/>
</dbReference>
<comment type="caution">
    <text evidence="6">The sequence shown here is derived from an EMBL/GenBank/DDBJ whole genome shotgun (WGS) entry which is preliminary data.</text>
</comment>
<protein>
    <submittedName>
        <fullName evidence="6">Metal-dependent transcriptional regulator</fullName>
    </submittedName>
</protein>
<dbReference type="InterPro" id="IPR001367">
    <property type="entry name" value="Fe_dep_repressor"/>
</dbReference>
<evidence type="ECO:0000256" key="1">
    <source>
        <dbReference type="ARBA" id="ARBA00007871"/>
    </source>
</evidence>
<gene>
    <name evidence="6" type="ORF">DLD82_17125</name>
</gene>
<comment type="similarity">
    <text evidence="1">Belongs to the DtxR/MntR family.</text>
</comment>
<reference evidence="6 7" key="1">
    <citation type="submission" date="2018-05" db="EMBL/GenBank/DDBJ databases">
        <title>Draft genome of Methanospirillum stamsii Pt1.</title>
        <authorList>
            <person name="Dueholm M.S."/>
            <person name="Nielsen P.H."/>
            <person name="Bakmann L.F."/>
            <person name="Otzen D.E."/>
        </authorList>
    </citation>
    <scope>NUCLEOTIDE SEQUENCE [LARGE SCALE GENOMIC DNA]</scope>
    <source>
        <strain evidence="6 7">Pt1</strain>
    </source>
</reference>
<dbReference type="Gene3D" id="1.10.60.10">
    <property type="entry name" value="Iron dependent repressor, metal binding and dimerisation domain"/>
    <property type="match status" value="1"/>
</dbReference>
<evidence type="ECO:0000256" key="2">
    <source>
        <dbReference type="ARBA" id="ARBA00023015"/>
    </source>
</evidence>
<dbReference type="PANTHER" id="PTHR33238">
    <property type="entry name" value="IRON (METAL) DEPENDENT REPRESSOR, DTXR FAMILY"/>
    <property type="match status" value="1"/>
</dbReference>
<dbReference type="GO" id="GO:0046914">
    <property type="term" value="F:transition metal ion binding"/>
    <property type="evidence" value="ECO:0007669"/>
    <property type="project" value="InterPro"/>
</dbReference>
<dbReference type="Pfam" id="PF02742">
    <property type="entry name" value="Fe_dep_repr_C"/>
    <property type="match status" value="1"/>
</dbReference>
<dbReference type="Gene3D" id="1.10.10.10">
    <property type="entry name" value="Winged helix-like DNA-binding domain superfamily/Winged helix DNA-binding domain"/>
    <property type="match status" value="1"/>
</dbReference>
<dbReference type="GO" id="GO:0046983">
    <property type="term" value="F:protein dimerization activity"/>
    <property type="evidence" value="ECO:0007669"/>
    <property type="project" value="InterPro"/>
</dbReference>
<keyword evidence="4" id="KW-0804">Transcription</keyword>
<dbReference type="Proteomes" id="UP000245934">
    <property type="component" value="Unassembled WGS sequence"/>
</dbReference>
<keyword evidence="7" id="KW-1185">Reference proteome</keyword>
<dbReference type="InterPro" id="IPR022687">
    <property type="entry name" value="HTH_DTXR"/>
</dbReference>
<dbReference type="InterPro" id="IPR050536">
    <property type="entry name" value="DtxR_MntR_Metal-Reg"/>
</dbReference>
<dbReference type="SMART" id="SM00529">
    <property type="entry name" value="HTH_DTXR"/>
    <property type="match status" value="1"/>
</dbReference>
<evidence type="ECO:0000313" key="6">
    <source>
        <dbReference type="EMBL" id="PWR69699.1"/>
    </source>
</evidence>
<evidence type="ECO:0000256" key="4">
    <source>
        <dbReference type="ARBA" id="ARBA00023163"/>
    </source>
</evidence>
<evidence type="ECO:0000256" key="3">
    <source>
        <dbReference type="ARBA" id="ARBA00023125"/>
    </source>
</evidence>
<dbReference type="SUPFAM" id="SSF46785">
    <property type="entry name" value="Winged helix' DNA-binding domain"/>
    <property type="match status" value="1"/>
</dbReference>
<evidence type="ECO:0000259" key="5">
    <source>
        <dbReference type="PROSITE" id="PS50944"/>
    </source>
</evidence>
<sequence length="132" mass="14834">MTIKKVSPRNEDLLEEIYKISLEKGYAKSRDIAGALIISPATVTERFKKLQEAGYVNYEKYGGVTLTPEGIQIAERTLKSHHAIRRLLELAGVDSIIANRDACMMEHGLSQDSYGKLISFIDCIEENCKTRN</sequence>
<dbReference type="GO" id="GO:0003700">
    <property type="term" value="F:DNA-binding transcription factor activity"/>
    <property type="evidence" value="ECO:0007669"/>
    <property type="project" value="InterPro"/>
</dbReference>
<dbReference type="InterPro" id="IPR036390">
    <property type="entry name" value="WH_DNA-bd_sf"/>
</dbReference>
<dbReference type="RefSeq" id="WP_109942375.1">
    <property type="nucleotide sequence ID" value="NZ_CP176366.1"/>
</dbReference>
<dbReference type="GeneID" id="97607904"/>
<dbReference type="InterPro" id="IPR036421">
    <property type="entry name" value="Fe_dep_repressor_sf"/>
</dbReference>
<dbReference type="AlphaFoldDB" id="A0A2V2MQM9"/>
<dbReference type="PROSITE" id="PS50944">
    <property type="entry name" value="HTH_DTXR"/>
    <property type="match status" value="1"/>
</dbReference>
<evidence type="ECO:0000313" key="7">
    <source>
        <dbReference type="Proteomes" id="UP000245934"/>
    </source>
</evidence>
<dbReference type="InterPro" id="IPR036388">
    <property type="entry name" value="WH-like_DNA-bd_sf"/>
</dbReference>